<dbReference type="InterPro" id="IPR036812">
    <property type="entry name" value="NAD(P)_OxRdtase_dom_sf"/>
</dbReference>
<dbReference type="InterPro" id="IPR050523">
    <property type="entry name" value="AKR_Detox_Biosynth"/>
</dbReference>
<dbReference type="EMBL" id="LSRX01000296">
    <property type="protein sequence ID" value="OLQ01328.1"/>
    <property type="molecule type" value="Genomic_DNA"/>
</dbReference>
<sequence length="410" mass="45600">MVERLPSLKYVAWPTLPKVKFGTSDMMVSEVCGGTMMWGTFNQEEKMAHEQLDAMVRLGVNFIDTAELYPVPPVEGKLTEEWIGNWLEKAIANGTVKREKFYIATKANPSNVGAPDLEGRKKPWGFDAESLMASCKASLARMRCQYIDLYYLHWPTRDTPIFGCASFFSGGKERPMPHFDKGTMADFEAQVLAVKGLDAGLIKHWALSNENNYGVAMFCVACDKLGVPRPVCIQNDYSLTNRTFESDGYESCHRFGVVSCHYGALAGGVLTGKYLRDSPYAKKDPGRSLSDCRHKAKPGFQPRYGFKTTMEAADRYRAIAERIGLTPTELALAWAKQRPFVGSVIIGSTTVRQVEECVGAFLIKELPEEVMKEIDEIHEERPNPSMHYALKDAVEGAKWLGTSAVSACDA</sequence>
<feature type="domain" description="NADP-dependent oxidoreductase" evidence="1">
    <location>
        <begin position="31"/>
        <end position="378"/>
    </location>
</feature>
<dbReference type="OMA" id="KESHDMI"/>
<dbReference type="Pfam" id="PF00248">
    <property type="entry name" value="Aldo_ket_red"/>
    <property type="match status" value="1"/>
</dbReference>
<comment type="caution">
    <text evidence="2">The sequence shown here is derived from an EMBL/GenBank/DDBJ whole genome shotgun (WGS) entry which is preliminary data.</text>
</comment>
<protein>
    <submittedName>
        <fullName evidence="2">Protein tas</fullName>
    </submittedName>
</protein>
<name>A0A1Q9E1N3_SYMMI</name>
<evidence type="ECO:0000313" key="3">
    <source>
        <dbReference type="Proteomes" id="UP000186817"/>
    </source>
</evidence>
<accession>A0A1Q9E1N3</accession>
<dbReference type="AlphaFoldDB" id="A0A1Q9E1N3"/>
<dbReference type="Gene3D" id="3.20.20.100">
    <property type="entry name" value="NADP-dependent oxidoreductase domain"/>
    <property type="match status" value="1"/>
</dbReference>
<reference evidence="2 3" key="1">
    <citation type="submission" date="2016-02" db="EMBL/GenBank/DDBJ databases">
        <title>Genome analysis of coral dinoflagellate symbionts highlights evolutionary adaptations to a symbiotic lifestyle.</title>
        <authorList>
            <person name="Aranda M."/>
            <person name="Li Y."/>
            <person name="Liew Y.J."/>
            <person name="Baumgarten S."/>
            <person name="Simakov O."/>
            <person name="Wilson M."/>
            <person name="Piel J."/>
            <person name="Ashoor H."/>
            <person name="Bougouffa S."/>
            <person name="Bajic V.B."/>
            <person name="Ryu T."/>
            <person name="Ravasi T."/>
            <person name="Bayer T."/>
            <person name="Micklem G."/>
            <person name="Kim H."/>
            <person name="Bhak J."/>
            <person name="Lajeunesse T.C."/>
            <person name="Voolstra C.R."/>
        </authorList>
    </citation>
    <scope>NUCLEOTIDE SEQUENCE [LARGE SCALE GENOMIC DNA]</scope>
    <source>
        <strain evidence="2 3">CCMP2467</strain>
    </source>
</reference>
<dbReference type="SUPFAM" id="SSF51430">
    <property type="entry name" value="NAD(P)-linked oxidoreductase"/>
    <property type="match status" value="1"/>
</dbReference>
<dbReference type="PANTHER" id="PTHR43364:SF17">
    <property type="entry name" value="ALDO KETO REDUCTASE"/>
    <property type="match status" value="1"/>
</dbReference>
<dbReference type="InterPro" id="IPR023210">
    <property type="entry name" value="NADP_OxRdtase_dom"/>
</dbReference>
<evidence type="ECO:0000259" key="1">
    <source>
        <dbReference type="Pfam" id="PF00248"/>
    </source>
</evidence>
<gene>
    <name evidence="2" type="primary">tas</name>
    <name evidence="2" type="ORF">AK812_SmicGene15932</name>
</gene>
<evidence type="ECO:0000313" key="2">
    <source>
        <dbReference type="EMBL" id="OLQ01328.1"/>
    </source>
</evidence>
<proteinExistence type="predicted"/>
<organism evidence="2 3">
    <name type="scientific">Symbiodinium microadriaticum</name>
    <name type="common">Dinoflagellate</name>
    <name type="synonym">Zooxanthella microadriatica</name>
    <dbReference type="NCBI Taxonomy" id="2951"/>
    <lineage>
        <taxon>Eukaryota</taxon>
        <taxon>Sar</taxon>
        <taxon>Alveolata</taxon>
        <taxon>Dinophyceae</taxon>
        <taxon>Suessiales</taxon>
        <taxon>Symbiodiniaceae</taxon>
        <taxon>Symbiodinium</taxon>
    </lineage>
</organism>
<dbReference type="OrthoDB" id="2310150at2759"/>
<keyword evidence="3" id="KW-1185">Reference proteome</keyword>
<dbReference type="Proteomes" id="UP000186817">
    <property type="component" value="Unassembled WGS sequence"/>
</dbReference>
<dbReference type="PANTHER" id="PTHR43364">
    <property type="entry name" value="NADH-SPECIFIC METHYLGLYOXAL REDUCTASE-RELATED"/>
    <property type="match status" value="1"/>
</dbReference>